<comment type="caution">
    <text evidence="1">The sequence shown here is derived from an EMBL/GenBank/DDBJ whole genome shotgun (WGS) entry which is preliminary data.</text>
</comment>
<sequence>MRGREMRGRETRGYEMRGRETRGHEMRGRETRGATYTTTVTTLTSYPTTSITTTASTAVSIASSTVSTTISSTRVATYTNHHHYFRGLDTEIAHDGNAKTQIQIRRTGEQWKRDVGSESRYLDPISRFDFWI</sequence>
<evidence type="ECO:0000313" key="1">
    <source>
        <dbReference type="EMBL" id="KAF3555386.1"/>
    </source>
</evidence>
<gene>
    <name evidence="1" type="ORF">F2Q69_00017499</name>
</gene>
<dbReference type="EMBL" id="QGKX02000996">
    <property type="protein sequence ID" value="KAF3555386.1"/>
    <property type="molecule type" value="Genomic_DNA"/>
</dbReference>
<protein>
    <submittedName>
        <fullName evidence="1">Uncharacterized protein</fullName>
    </submittedName>
</protein>
<accession>A0A8S9QQN9</accession>
<dbReference type="AlphaFoldDB" id="A0A8S9QQN9"/>
<dbReference type="Proteomes" id="UP000712600">
    <property type="component" value="Unassembled WGS sequence"/>
</dbReference>
<organism evidence="1 2">
    <name type="scientific">Brassica cretica</name>
    <name type="common">Mustard</name>
    <dbReference type="NCBI Taxonomy" id="69181"/>
    <lineage>
        <taxon>Eukaryota</taxon>
        <taxon>Viridiplantae</taxon>
        <taxon>Streptophyta</taxon>
        <taxon>Embryophyta</taxon>
        <taxon>Tracheophyta</taxon>
        <taxon>Spermatophyta</taxon>
        <taxon>Magnoliopsida</taxon>
        <taxon>eudicotyledons</taxon>
        <taxon>Gunneridae</taxon>
        <taxon>Pentapetalae</taxon>
        <taxon>rosids</taxon>
        <taxon>malvids</taxon>
        <taxon>Brassicales</taxon>
        <taxon>Brassicaceae</taxon>
        <taxon>Brassiceae</taxon>
        <taxon>Brassica</taxon>
    </lineage>
</organism>
<proteinExistence type="predicted"/>
<reference evidence="1" key="1">
    <citation type="submission" date="2019-12" db="EMBL/GenBank/DDBJ databases">
        <title>Genome sequencing and annotation of Brassica cretica.</title>
        <authorList>
            <person name="Studholme D.J."/>
            <person name="Sarris P."/>
        </authorList>
    </citation>
    <scope>NUCLEOTIDE SEQUENCE</scope>
    <source>
        <strain evidence="1">PFS-109/04</strain>
        <tissue evidence="1">Leaf</tissue>
    </source>
</reference>
<name>A0A8S9QQN9_BRACR</name>
<evidence type="ECO:0000313" key="2">
    <source>
        <dbReference type="Proteomes" id="UP000712600"/>
    </source>
</evidence>